<evidence type="ECO:0000313" key="1">
    <source>
        <dbReference type="EMBL" id="TNN83675.1"/>
    </source>
</evidence>
<gene>
    <name evidence="1" type="ORF">EYF80_006193</name>
</gene>
<accession>A0A4Z2J018</accession>
<dbReference type="Proteomes" id="UP000314294">
    <property type="component" value="Unassembled WGS sequence"/>
</dbReference>
<dbReference type="AlphaFoldDB" id="A0A4Z2J018"/>
<comment type="caution">
    <text evidence="1">The sequence shown here is derived from an EMBL/GenBank/DDBJ whole genome shotgun (WGS) entry which is preliminary data.</text>
</comment>
<protein>
    <submittedName>
        <fullName evidence="1">Uncharacterized protein</fullName>
    </submittedName>
</protein>
<reference evidence="1 2" key="1">
    <citation type="submission" date="2019-03" db="EMBL/GenBank/DDBJ databases">
        <title>First draft genome of Liparis tanakae, snailfish: a comprehensive survey of snailfish specific genes.</title>
        <authorList>
            <person name="Kim W."/>
            <person name="Song I."/>
            <person name="Jeong J.-H."/>
            <person name="Kim D."/>
            <person name="Kim S."/>
            <person name="Ryu S."/>
            <person name="Song J.Y."/>
            <person name="Lee S.K."/>
        </authorList>
    </citation>
    <scope>NUCLEOTIDE SEQUENCE [LARGE SCALE GENOMIC DNA]</scope>
    <source>
        <tissue evidence="1">Muscle</tissue>
    </source>
</reference>
<evidence type="ECO:0000313" key="2">
    <source>
        <dbReference type="Proteomes" id="UP000314294"/>
    </source>
</evidence>
<sequence>MRCDGMTFINPETQRTTELLCFESNRRPQTEERMLIESLLAVQQSSAWHHAQLNDTLLSTPRCRLDRVTQSVDTALKTLHDI</sequence>
<keyword evidence="2" id="KW-1185">Reference proteome</keyword>
<dbReference type="EMBL" id="SRLO01000032">
    <property type="protein sequence ID" value="TNN83675.1"/>
    <property type="molecule type" value="Genomic_DNA"/>
</dbReference>
<organism evidence="1 2">
    <name type="scientific">Liparis tanakae</name>
    <name type="common">Tanaka's snailfish</name>
    <dbReference type="NCBI Taxonomy" id="230148"/>
    <lineage>
        <taxon>Eukaryota</taxon>
        <taxon>Metazoa</taxon>
        <taxon>Chordata</taxon>
        <taxon>Craniata</taxon>
        <taxon>Vertebrata</taxon>
        <taxon>Euteleostomi</taxon>
        <taxon>Actinopterygii</taxon>
        <taxon>Neopterygii</taxon>
        <taxon>Teleostei</taxon>
        <taxon>Neoteleostei</taxon>
        <taxon>Acanthomorphata</taxon>
        <taxon>Eupercaria</taxon>
        <taxon>Perciformes</taxon>
        <taxon>Cottioidei</taxon>
        <taxon>Cottales</taxon>
        <taxon>Liparidae</taxon>
        <taxon>Liparis</taxon>
    </lineage>
</organism>
<proteinExistence type="predicted"/>
<name>A0A4Z2J018_9TELE</name>